<dbReference type="OrthoDB" id="6513042at2759"/>
<dbReference type="GO" id="GO:0030422">
    <property type="term" value="P:siRNA processing"/>
    <property type="evidence" value="ECO:0007669"/>
    <property type="project" value="TreeGrafter"/>
</dbReference>
<keyword evidence="5" id="KW-1185">Reference proteome</keyword>
<evidence type="ECO:0000259" key="3">
    <source>
        <dbReference type="Pfam" id="PF25358"/>
    </source>
</evidence>
<dbReference type="InterPro" id="IPR057596">
    <property type="entry name" value="RDRP_core"/>
</dbReference>
<evidence type="ECO:0000256" key="1">
    <source>
        <dbReference type="RuleBase" id="RU363098"/>
    </source>
</evidence>
<sequence>MDIFVRGMPISTTEKSLTDFFKSVLEQLHVFAFNCKKIKNKAAAILTIADHGKAELFLKTYGLASDPQRRNKTTVPLIFINKPLTCVPSQHKPDDVVLKALIYEESQRLQKIALRVKVEAAQPVHTTQSHPLSTGKKVQKSFDFSSISCGVWDYNGSQAAFAPHYHDSRCGTAMFGKHALALILRADGWVSHTCRIDIPYWSIDTIVTGGQLQPTATFTLRFAPKVYKMEEGLEGLMAGLGINSSTNKRHQKNTRSRVCAINEAHEVVIGSCWVYQVSLTNPLEIVSLYHLLNRNPGMPSAVTCHIACSQVHPTFKSDFERLKELLFAGRQFGNLPFPIKFQVERLARNAFLAPAKIVSLLPKIKYLRRHKGVIPTTMAIRTLSRQIQYPGPHVDPKEFEINYLAKALEQNAEDFRLEGSIYDVNTRHHHIALIHRVVVTPAGTYLEGPEPEVSNRVLRMYPNHTNHFLRVQFTDEDLDSLKFEARTNMSEVYHGRFKQVLDGMINIGGHGFQFLGFSHSSLRSQTCWFMAPFVSEGSLIAAQEIIKELGDFSEIRSPAKCAARIGQAFSDTANSVNIDPSQFQAATDVVRNGRTFSDGVGTISLKLLRKVWKVYSPIAKNQRPTCLQIRFAGAKGMVSLDTRLAGEQLVIRESMMKFKGGKALNIEICGASFKPLPMYLNRQFILILEDLGVPAQVFLTLQAQAIEQLRRITLSPVNAATFLEHAHIGQAARLPPLIRMLDDLGLPFNEDDFLEHVVEIAALASLRDLKYRSRILVEHGVTLYGIMDETGILEEGEIFCVTEKPGGGRRILQGRVIVTRAPAMHPGDVQFARAVDVPSDSPLNSLSNCVVFSQKGQRDLPSQLSGGDLDGDLYNVIFDKRLMPKVTYTAADYPRVAPLDIGREVNKQDMTNFFVKFMETDQLGRISMIHMQLADRKPGGTRDPDCITLAEMASVAVDFSKTGIPVDMLKCPKYDMIRPDFMASGPRVIVEKKGAVFEEEEDDDEDDAIQVLDPDFKTYRYYESERALGQLYRAIDEKKFFEEMQARSKGRVELHGDKYDLMSEVWSYVVQETQLIQWESYSDLAREIRETYESNLLDVMSDYSTHPQYPLSELEVFGGNIIGKSMGGMNKRVREITTAMNERFERDVAFTVERITQGDDGDRDEALARSIACLAVAVLGPKRVVNRRVGELRSWKYVAAAVCLREIELFKMRFDPLNRTA</sequence>
<dbReference type="PANTHER" id="PTHR23079:SF17">
    <property type="entry name" value="RNA-DEPENDENT RNA POLYMERASE"/>
    <property type="match status" value="1"/>
</dbReference>
<evidence type="ECO:0000313" key="5">
    <source>
        <dbReference type="Proteomes" id="UP000799438"/>
    </source>
</evidence>
<name>A0A6A6BKW9_9PEZI</name>
<dbReference type="InterPro" id="IPR057503">
    <property type="entry name" value="PH_RdRP"/>
</dbReference>
<keyword evidence="1" id="KW-0694">RNA-binding</keyword>
<dbReference type="InterPro" id="IPR007855">
    <property type="entry name" value="RDRP"/>
</dbReference>
<evidence type="ECO:0000313" key="4">
    <source>
        <dbReference type="EMBL" id="KAF2144749.1"/>
    </source>
</evidence>
<dbReference type="RefSeq" id="XP_033400461.1">
    <property type="nucleotide sequence ID" value="XM_033540052.1"/>
</dbReference>
<keyword evidence="1" id="KW-0808">Transferase</keyword>
<dbReference type="EMBL" id="ML995479">
    <property type="protein sequence ID" value="KAF2144749.1"/>
    <property type="molecule type" value="Genomic_DNA"/>
</dbReference>
<dbReference type="GO" id="GO:0003968">
    <property type="term" value="F:RNA-directed RNA polymerase activity"/>
    <property type="evidence" value="ECO:0007669"/>
    <property type="project" value="UniProtKB-KW"/>
</dbReference>
<dbReference type="Pfam" id="PF25358">
    <property type="entry name" value="PH_fung_RdRP"/>
    <property type="match status" value="1"/>
</dbReference>
<dbReference type="EC" id="2.7.7.48" evidence="1"/>
<dbReference type="GeneID" id="54297548"/>
<dbReference type="Proteomes" id="UP000799438">
    <property type="component" value="Unassembled WGS sequence"/>
</dbReference>
<organism evidence="4 5">
    <name type="scientific">Aplosporella prunicola CBS 121167</name>
    <dbReference type="NCBI Taxonomy" id="1176127"/>
    <lineage>
        <taxon>Eukaryota</taxon>
        <taxon>Fungi</taxon>
        <taxon>Dikarya</taxon>
        <taxon>Ascomycota</taxon>
        <taxon>Pezizomycotina</taxon>
        <taxon>Dothideomycetes</taxon>
        <taxon>Dothideomycetes incertae sedis</taxon>
        <taxon>Botryosphaeriales</taxon>
        <taxon>Aplosporellaceae</taxon>
        <taxon>Aplosporella</taxon>
    </lineage>
</organism>
<accession>A0A6A6BKW9</accession>
<evidence type="ECO:0000259" key="2">
    <source>
        <dbReference type="Pfam" id="PF05183"/>
    </source>
</evidence>
<reference evidence="4" key="1">
    <citation type="journal article" date="2020" name="Stud. Mycol.">
        <title>101 Dothideomycetes genomes: a test case for predicting lifestyles and emergence of pathogens.</title>
        <authorList>
            <person name="Haridas S."/>
            <person name="Albert R."/>
            <person name="Binder M."/>
            <person name="Bloem J."/>
            <person name="Labutti K."/>
            <person name="Salamov A."/>
            <person name="Andreopoulos B."/>
            <person name="Baker S."/>
            <person name="Barry K."/>
            <person name="Bills G."/>
            <person name="Bluhm B."/>
            <person name="Cannon C."/>
            <person name="Castanera R."/>
            <person name="Culley D."/>
            <person name="Daum C."/>
            <person name="Ezra D."/>
            <person name="Gonzalez J."/>
            <person name="Henrissat B."/>
            <person name="Kuo A."/>
            <person name="Liang C."/>
            <person name="Lipzen A."/>
            <person name="Lutzoni F."/>
            <person name="Magnuson J."/>
            <person name="Mondo S."/>
            <person name="Nolan M."/>
            <person name="Ohm R."/>
            <person name="Pangilinan J."/>
            <person name="Park H.-J."/>
            <person name="Ramirez L."/>
            <person name="Alfaro M."/>
            <person name="Sun H."/>
            <person name="Tritt A."/>
            <person name="Yoshinaga Y."/>
            <person name="Zwiers L.-H."/>
            <person name="Turgeon B."/>
            <person name="Goodwin S."/>
            <person name="Spatafora J."/>
            <person name="Crous P."/>
            <person name="Grigoriev I."/>
        </authorList>
    </citation>
    <scope>NUCLEOTIDE SEQUENCE</scope>
    <source>
        <strain evidence="4">CBS 121167</strain>
    </source>
</reference>
<dbReference type="GO" id="GO:0003723">
    <property type="term" value="F:RNA binding"/>
    <property type="evidence" value="ECO:0007669"/>
    <property type="project" value="UniProtKB-KW"/>
</dbReference>
<gene>
    <name evidence="4" type="ORF">K452DRAFT_285074</name>
</gene>
<dbReference type="GO" id="GO:0031380">
    <property type="term" value="C:nuclear RNA-directed RNA polymerase complex"/>
    <property type="evidence" value="ECO:0007669"/>
    <property type="project" value="TreeGrafter"/>
</dbReference>
<dbReference type="AlphaFoldDB" id="A0A6A6BKW9"/>
<feature type="domain" description="RdRP-like PH" evidence="3">
    <location>
        <begin position="140"/>
        <end position="309"/>
    </location>
</feature>
<feature type="domain" description="RDRP core" evidence="2">
    <location>
        <begin position="439"/>
        <end position="1035"/>
    </location>
</feature>
<dbReference type="Pfam" id="PF05183">
    <property type="entry name" value="RdRP"/>
    <property type="match status" value="1"/>
</dbReference>
<comment type="catalytic activity">
    <reaction evidence="1">
        <text>RNA(n) + a ribonucleoside 5'-triphosphate = RNA(n+1) + diphosphate</text>
        <dbReference type="Rhea" id="RHEA:21248"/>
        <dbReference type="Rhea" id="RHEA-COMP:14527"/>
        <dbReference type="Rhea" id="RHEA-COMP:17342"/>
        <dbReference type="ChEBI" id="CHEBI:33019"/>
        <dbReference type="ChEBI" id="CHEBI:61557"/>
        <dbReference type="ChEBI" id="CHEBI:140395"/>
        <dbReference type="EC" id="2.7.7.48"/>
    </reaction>
</comment>
<keyword evidence="1" id="KW-0696">RNA-directed RNA polymerase</keyword>
<dbReference type="PANTHER" id="PTHR23079">
    <property type="entry name" value="RNA-DEPENDENT RNA POLYMERASE"/>
    <property type="match status" value="1"/>
</dbReference>
<keyword evidence="1" id="KW-0548">Nucleotidyltransferase</keyword>
<comment type="similarity">
    <text evidence="1">Belongs to the RdRP family.</text>
</comment>
<proteinExistence type="inferred from homology"/>
<protein>
    <recommendedName>
        <fullName evidence="1">RNA-dependent RNA polymerase</fullName>
        <ecNumber evidence="1">2.7.7.48</ecNumber>
    </recommendedName>
</protein>